<feature type="domain" description="Translation initiation factor 3 C-terminal" evidence="7">
    <location>
        <begin position="127"/>
        <end position="210"/>
    </location>
</feature>
<sequence>MIVRGAHASPEFPEPVTEAFDCACNGRPSFVCRRFPFRNLQEPHISEPRINDRIRVPEVRLVGPAGEQVGIVRIEDALRLAAESDLDLVEVAPQAKPPVAKLMDFGKYKYEAAVKAREARKNQTNTVLKEIRFRLKIDTHDYETKRGHAMRFLGAGDKVKAMIQFRGREQQRPEMGIRLLQKFADDVAEVGVVESTPRIDGRNMVMVIGPTKNKAEAKAEARRETQRADAKAANEAAKSGDGPVRVDTSGSDNAPFTQSLADLLPEGYAINTQPEAPEAAAPETPAVEVPETADQPQAAAAPRTEAPTTSAPRTESPKAAPERVPSSAPRSTSSRPTGERPAASRPVSSAPRPATERPAASRPVSSAPRPATTSSAPRPATAPAPNPAAAPASDPATATAPQAAAAPKPAAKPSVMPKPGAPKPSATPKPAGRAAPSKSPTSRPKPGSTD</sequence>
<evidence type="ECO:0000256" key="5">
    <source>
        <dbReference type="NCBIfam" id="TIGR00168"/>
    </source>
</evidence>
<dbReference type="InterPro" id="IPR036787">
    <property type="entry name" value="T_IF-3_N_sf"/>
</dbReference>
<protein>
    <recommendedName>
        <fullName evidence="4 5">Translation initiation factor IF-3</fullName>
    </recommendedName>
</protein>
<dbReference type="Pfam" id="PF00707">
    <property type="entry name" value="IF3_C"/>
    <property type="match status" value="1"/>
</dbReference>
<dbReference type="HAMAP" id="MF_00080">
    <property type="entry name" value="IF_3"/>
    <property type="match status" value="1"/>
</dbReference>
<keyword evidence="10" id="KW-1185">Reference proteome</keyword>
<dbReference type="SUPFAM" id="SSF54364">
    <property type="entry name" value="Translation initiation factor IF3, N-terminal domain"/>
    <property type="match status" value="1"/>
</dbReference>
<evidence type="ECO:0000259" key="8">
    <source>
        <dbReference type="Pfam" id="PF05198"/>
    </source>
</evidence>
<dbReference type="NCBIfam" id="TIGR00168">
    <property type="entry name" value="infC"/>
    <property type="match status" value="1"/>
</dbReference>
<comment type="subcellular location">
    <subcellularLocation>
        <location evidence="4">Cytoplasm</location>
    </subcellularLocation>
</comment>
<feature type="region of interest" description="Disordered" evidence="6">
    <location>
        <begin position="213"/>
        <end position="258"/>
    </location>
</feature>
<keyword evidence="3 4" id="KW-0648">Protein biosynthesis</keyword>
<dbReference type="GO" id="GO:0003743">
    <property type="term" value="F:translation initiation factor activity"/>
    <property type="evidence" value="ECO:0007669"/>
    <property type="project" value="UniProtKB-UniRule"/>
</dbReference>
<dbReference type="SUPFAM" id="SSF55200">
    <property type="entry name" value="Translation initiation factor IF3, C-terminal domain"/>
    <property type="match status" value="1"/>
</dbReference>
<feature type="region of interest" description="Disordered" evidence="6">
    <location>
        <begin position="276"/>
        <end position="450"/>
    </location>
</feature>
<comment type="subunit">
    <text evidence="4">Monomer.</text>
</comment>
<evidence type="ECO:0000256" key="3">
    <source>
        <dbReference type="ARBA" id="ARBA00022917"/>
    </source>
</evidence>
<evidence type="ECO:0000313" key="9">
    <source>
        <dbReference type="EMBL" id="RJT81091.1"/>
    </source>
</evidence>
<dbReference type="EMBL" id="QZVT01000003">
    <property type="protein sequence ID" value="RJT81091.1"/>
    <property type="molecule type" value="Genomic_DNA"/>
</dbReference>
<evidence type="ECO:0000256" key="6">
    <source>
        <dbReference type="SAM" id="MobiDB-lite"/>
    </source>
</evidence>
<dbReference type="Pfam" id="PF05198">
    <property type="entry name" value="IF3_N"/>
    <property type="match status" value="1"/>
</dbReference>
<dbReference type="Gene3D" id="3.30.110.10">
    <property type="entry name" value="Translation initiation factor 3 (IF-3), C-terminal domain"/>
    <property type="match status" value="1"/>
</dbReference>
<comment type="caution">
    <text evidence="9">The sequence shown here is derived from an EMBL/GenBank/DDBJ whole genome shotgun (WGS) entry which is preliminary data.</text>
</comment>
<dbReference type="GO" id="GO:0043022">
    <property type="term" value="F:ribosome binding"/>
    <property type="evidence" value="ECO:0007669"/>
    <property type="project" value="UniProtKB-ARBA"/>
</dbReference>
<dbReference type="Gene3D" id="3.10.20.80">
    <property type="entry name" value="Translation initiation factor 3 (IF-3), N-terminal domain"/>
    <property type="match status" value="1"/>
</dbReference>
<proteinExistence type="inferred from homology"/>
<comment type="function">
    <text evidence="4">IF-3 binds to the 30S ribosomal subunit and shifts the equilibrium between 70S ribosomes and their 50S and 30S subunits in favor of the free subunits, thus enhancing the availability of 30S subunits on which protein synthesis initiation begins.</text>
</comment>
<feature type="compositionally biased region" description="Low complexity" evidence="6">
    <location>
        <begin position="389"/>
        <end position="414"/>
    </location>
</feature>
<dbReference type="InterPro" id="IPR019815">
    <property type="entry name" value="Translation_initiation_fac_3_C"/>
</dbReference>
<dbReference type="FunFam" id="3.30.110.10:FF:000001">
    <property type="entry name" value="Translation initiation factor IF-3"/>
    <property type="match status" value="1"/>
</dbReference>
<feature type="domain" description="Translation initiation factor 3 N-terminal" evidence="8">
    <location>
        <begin position="50"/>
        <end position="119"/>
    </location>
</feature>
<evidence type="ECO:0000256" key="4">
    <source>
        <dbReference type="HAMAP-Rule" id="MF_00080"/>
    </source>
</evidence>
<feature type="compositionally biased region" description="Low complexity" evidence="6">
    <location>
        <begin position="276"/>
        <end position="314"/>
    </location>
</feature>
<reference evidence="9 10" key="1">
    <citation type="submission" date="2018-09" db="EMBL/GenBank/DDBJ databases">
        <title>Novel species of Arthrobacter.</title>
        <authorList>
            <person name="Liu Q."/>
            <person name="Xin Y.-H."/>
        </authorList>
    </citation>
    <scope>NUCLEOTIDE SEQUENCE [LARGE SCALE GENOMIC DNA]</scope>
    <source>
        <strain evidence="9 10">Hz2</strain>
    </source>
</reference>
<dbReference type="InterPro" id="IPR019814">
    <property type="entry name" value="Translation_initiation_fac_3_N"/>
</dbReference>
<feature type="compositionally biased region" description="Low complexity" evidence="6">
    <location>
        <begin position="325"/>
        <end position="336"/>
    </location>
</feature>
<comment type="similarity">
    <text evidence="1 4">Belongs to the IF-3 family.</text>
</comment>
<dbReference type="FunFam" id="3.10.20.80:FF:000001">
    <property type="entry name" value="Translation initiation factor IF-3"/>
    <property type="match status" value="1"/>
</dbReference>
<dbReference type="PANTHER" id="PTHR10938:SF0">
    <property type="entry name" value="TRANSLATION INITIATION FACTOR IF-3, MITOCHONDRIAL"/>
    <property type="match status" value="1"/>
</dbReference>
<accession>A0A3A5M6A3</accession>
<evidence type="ECO:0000259" key="7">
    <source>
        <dbReference type="Pfam" id="PF00707"/>
    </source>
</evidence>
<evidence type="ECO:0000256" key="1">
    <source>
        <dbReference type="ARBA" id="ARBA00005439"/>
    </source>
</evidence>
<dbReference type="InterPro" id="IPR001288">
    <property type="entry name" value="Translation_initiation_fac_3"/>
</dbReference>
<dbReference type="PANTHER" id="PTHR10938">
    <property type="entry name" value="TRANSLATION INITIATION FACTOR IF-3"/>
    <property type="match status" value="1"/>
</dbReference>
<feature type="compositionally biased region" description="Polar residues" evidence="6">
    <location>
        <begin position="248"/>
        <end position="258"/>
    </location>
</feature>
<feature type="compositionally biased region" description="Polar residues" evidence="6">
    <location>
        <begin position="438"/>
        <end position="450"/>
    </location>
</feature>
<dbReference type="OrthoDB" id="9806014at2"/>
<dbReference type="AlphaFoldDB" id="A0A3A5M6A3"/>
<evidence type="ECO:0000313" key="10">
    <source>
        <dbReference type="Proteomes" id="UP000272560"/>
    </source>
</evidence>
<evidence type="ECO:0000256" key="2">
    <source>
        <dbReference type="ARBA" id="ARBA00022540"/>
    </source>
</evidence>
<feature type="compositionally biased region" description="Low complexity" evidence="6">
    <location>
        <begin position="365"/>
        <end position="379"/>
    </location>
</feature>
<dbReference type="InterPro" id="IPR036788">
    <property type="entry name" value="T_IF-3_C_sf"/>
</dbReference>
<dbReference type="GO" id="GO:0005829">
    <property type="term" value="C:cytosol"/>
    <property type="evidence" value="ECO:0007669"/>
    <property type="project" value="TreeGrafter"/>
</dbReference>
<name>A0A3A5M6A3_9MICC</name>
<organism evidence="9 10">
    <name type="scientific">Arthrobacter cheniae</name>
    <dbReference type="NCBI Taxonomy" id="1258888"/>
    <lineage>
        <taxon>Bacteria</taxon>
        <taxon>Bacillati</taxon>
        <taxon>Actinomycetota</taxon>
        <taxon>Actinomycetes</taxon>
        <taxon>Micrococcales</taxon>
        <taxon>Micrococcaceae</taxon>
        <taxon>Arthrobacter</taxon>
    </lineage>
</organism>
<dbReference type="GO" id="GO:0032790">
    <property type="term" value="P:ribosome disassembly"/>
    <property type="evidence" value="ECO:0007669"/>
    <property type="project" value="TreeGrafter"/>
</dbReference>
<feature type="compositionally biased region" description="Basic and acidic residues" evidence="6">
    <location>
        <begin position="213"/>
        <end position="232"/>
    </location>
</feature>
<gene>
    <name evidence="4" type="primary">infC</name>
    <name evidence="9" type="ORF">D6T63_05840</name>
</gene>
<keyword evidence="4" id="KW-0963">Cytoplasm</keyword>
<dbReference type="GO" id="GO:0016020">
    <property type="term" value="C:membrane"/>
    <property type="evidence" value="ECO:0007669"/>
    <property type="project" value="TreeGrafter"/>
</dbReference>
<keyword evidence="2 4" id="KW-0396">Initiation factor</keyword>
<dbReference type="Proteomes" id="UP000272560">
    <property type="component" value="Unassembled WGS sequence"/>
</dbReference>